<accession>A0AAD8T7F4</accession>
<dbReference type="GO" id="GO:0032040">
    <property type="term" value="C:small-subunit processome"/>
    <property type="evidence" value="ECO:0007669"/>
    <property type="project" value="InterPro"/>
</dbReference>
<dbReference type="GO" id="GO:0031428">
    <property type="term" value="C:box C/D methylation guide snoRNP complex"/>
    <property type="evidence" value="ECO:0007669"/>
    <property type="project" value="InterPro"/>
</dbReference>
<dbReference type="AlphaFoldDB" id="A0AAD8T7F4"/>
<feature type="region of interest" description="Disordered" evidence="1">
    <location>
        <begin position="267"/>
        <end position="298"/>
    </location>
</feature>
<name>A0AAD8T7F4_LOLMU</name>
<sequence length="298" mass="34502">MAPTPTGKRNYCRIPGAVKLLLETPSGFAIFTFDEKYLKKSIEILRLHEFRTFKDKCNVINRTAQRIDVSLIKMLWTYCAWDETLVVGSREYKDIIEKTLGLKCLYDDAVTEVMWGLKNIMHLVVPEEQSKMTVDDRLPMSLGLNMVLNRHKIYIKQEMFLHKMFDEDFKVFSKVDTKVWNLFKLVTALKIMFDPHGILKYGNPHKMFSHDELTAIRCDAHLYQQKLDKDLVLAVYDNSVTLREVKAELLYELRTLVQEAKAALETEEVEEKPAANGVDSRRQVGTTFLQGSDSTQPK</sequence>
<dbReference type="Proteomes" id="UP001231189">
    <property type="component" value="Unassembled WGS sequence"/>
</dbReference>
<organism evidence="2 3">
    <name type="scientific">Lolium multiflorum</name>
    <name type="common">Italian ryegrass</name>
    <name type="synonym">Lolium perenne subsp. multiflorum</name>
    <dbReference type="NCBI Taxonomy" id="4521"/>
    <lineage>
        <taxon>Eukaryota</taxon>
        <taxon>Viridiplantae</taxon>
        <taxon>Streptophyta</taxon>
        <taxon>Embryophyta</taxon>
        <taxon>Tracheophyta</taxon>
        <taxon>Spermatophyta</taxon>
        <taxon>Magnoliopsida</taxon>
        <taxon>Liliopsida</taxon>
        <taxon>Poales</taxon>
        <taxon>Poaceae</taxon>
        <taxon>BOP clade</taxon>
        <taxon>Pooideae</taxon>
        <taxon>Poodae</taxon>
        <taxon>Poeae</taxon>
        <taxon>Poeae Chloroplast Group 2 (Poeae type)</taxon>
        <taxon>Loliodinae</taxon>
        <taxon>Loliinae</taxon>
        <taxon>Lolium</taxon>
    </lineage>
</organism>
<protein>
    <submittedName>
        <fullName evidence="2">Uncharacterized protein</fullName>
    </submittedName>
</protein>
<evidence type="ECO:0000313" key="3">
    <source>
        <dbReference type="Proteomes" id="UP001231189"/>
    </source>
</evidence>
<reference evidence="2" key="1">
    <citation type="submission" date="2023-07" db="EMBL/GenBank/DDBJ databases">
        <title>A chromosome-level genome assembly of Lolium multiflorum.</title>
        <authorList>
            <person name="Chen Y."/>
            <person name="Copetti D."/>
            <person name="Kolliker R."/>
            <person name="Studer B."/>
        </authorList>
    </citation>
    <scope>NUCLEOTIDE SEQUENCE</scope>
    <source>
        <strain evidence="2">02402/16</strain>
        <tissue evidence="2">Leaf</tissue>
    </source>
</reference>
<dbReference type="GO" id="GO:0030515">
    <property type="term" value="F:snoRNA binding"/>
    <property type="evidence" value="ECO:0007669"/>
    <property type="project" value="InterPro"/>
</dbReference>
<dbReference type="EMBL" id="JAUUTY010000003">
    <property type="protein sequence ID" value="KAK1670611.1"/>
    <property type="molecule type" value="Genomic_DNA"/>
</dbReference>
<dbReference type="InterPro" id="IPR045056">
    <property type="entry name" value="Nop56/Nop58"/>
</dbReference>
<gene>
    <name evidence="2" type="ORF">QYE76_058770</name>
</gene>
<dbReference type="PANTHER" id="PTHR10894">
    <property type="entry name" value="NUCLEOLAR PROTEIN 5 NUCLEOLAR PROTEIN NOP5 NOP58"/>
    <property type="match status" value="1"/>
</dbReference>
<evidence type="ECO:0000256" key="1">
    <source>
        <dbReference type="SAM" id="MobiDB-lite"/>
    </source>
</evidence>
<keyword evidence="3" id="KW-1185">Reference proteome</keyword>
<evidence type="ECO:0000313" key="2">
    <source>
        <dbReference type="EMBL" id="KAK1670611.1"/>
    </source>
</evidence>
<feature type="compositionally biased region" description="Polar residues" evidence="1">
    <location>
        <begin position="283"/>
        <end position="298"/>
    </location>
</feature>
<comment type="caution">
    <text evidence="2">The sequence shown here is derived from an EMBL/GenBank/DDBJ whole genome shotgun (WGS) entry which is preliminary data.</text>
</comment>
<dbReference type="PANTHER" id="PTHR10894:SF35">
    <property type="entry name" value="PROTEIN, PUTATIVE, EXPRESSED-RELATED"/>
    <property type="match status" value="1"/>
</dbReference>
<proteinExistence type="predicted"/>